<keyword evidence="1" id="KW-0812">Transmembrane</keyword>
<keyword evidence="1" id="KW-1133">Transmembrane helix</keyword>
<dbReference type="GO" id="GO:0000271">
    <property type="term" value="P:polysaccharide biosynthetic process"/>
    <property type="evidence" value="ECO:0007669"/>
    <property type="project" value="TreeGrafter"/>
</dbReference>
<comment type="caution">
    <text evidence="3">The sequence shown here is derived from an EMBL/GenBank/DDBJ whole genome shotgun (WGS) entry which is preliminary data.</text>
</comment>
<feature type="transmembrane region" description="Helical" evidence="1">
    <location>
        <begin position="229"/>
        <end position="248"/>
    </location>
</feature>
<dbReference type="PANTHER" id="PTHR23028:SF131">
    <property type="entry name" value="BLR2367 PROTEIN"/>
    <property type="match status" value="1"/>
</dbReference>
<dbReference type="AlphaFoldDB" id="A0A317MZB2"/>
<feature type="domain" description="Acyltransferase 3" evidence="2">
    <location>
        <begin position="1"/>
        <end position="313"/>
    </location>
</feature>
<keyword evidence="1" id="KW-0472">Membrane</keyword>
<evidence type="ECO:0000259" key="2">
    <source>
        <dbReference type="Pfam" id="PF01757"/>
    </source>
</evidence>
<feature type="transmembrane region" description="Helical" evidence="1">
    <location>
        <begin position="134"/>
        <end position="152"/>
    </location>
</feature>
<dbReference type="Pfam" id="PF01757">
    <property type="entry name" value="Acyl_transf_3"/>
    <property type="match status" value="1"/>
</dbReference>
<dbReference type="PANTHER" id="PTHR23028">
    <property type="entry name" value="ACETYLTRANSFERASE"/>
    <property type="match status" value="1"/>
</dbReference>
<feature type="transmembrane region" description="Helical" evidence="1">
    <location>
        <begin position="158"/>
        <end position="190"/>
    </location>
</feature>
<feature type="transmembrane region" description="Helical" evidence="1">
    <location>
        <begin position="269"/>
        <end position="287"/>
    </location>
</feature>
<reference evidence="3 4" key="1">
    <citation type="submission" date="2018-05" db="EMBL/GenBank/DDBJ databases">
        <title>Genomic Encyclopedia of Type Strains, Phase IV (KMG-IV): sequencing the most valuable type-strain genomes for metagenomic binning, comparative biology and taxonomic classification.</title>
        <authorList>
            <person name="Goeker M."/>
        </authorList>
    </citation>
    <scope>NUCLEOTIDE SEQUENCE [LARGE SCALE GENOMIC DNA]</scope>
    <source>
        <strain evidence="3 4">DSM 23606</strain>
    </source>
</reference>
<dbReference type="EMBL" id="QGTJ01000001">
    <property type="protein sequence ID" value="PWV65641.1"/>
    <property type="molecule type" value="Genomic_DNA"/>
</dbReference>
<protein>
    <submittedName>
        <fullName evidence="3">Peptidoglycan/LPS O-acetylase OafA/YrhL</fullName>
    </submittedName>
</protein>
<feature type="transmembrane region" description="Helical" evidence="1">
    <location>
        <begin position="30"/>
        <end position="50"/>
    </location>
</feature>
<proteinExistence type="predicted"/>
<organism evidence="3 4">
    <name type="scientific">Plasticicumulans acidivorans</name>
    <dbReference type="NCBI Taxonomy" id="886464"/>
    <lineage>
        <taxon>Bacteria</taxon>
        <taxon>Pseudomonadati</taxon>
        <taxon>Pseudomonadota</taxon>
        <taxon>Gammaproteobacteria</taxon>
        <taxon>Candidatus Competibacteraceae</taxon>
        <taxon>Plasticicumulans</taxon>
    </lineage>
</organism>
<dbReference type="GO" id="GO:0016747">
    <property type="term" value="F:acyltransferase activity, transferring groups other than amino-acyl groups"/>
    <property type="evidence" value="ECO:0007669"/>
    <property type="project" value="InterPro"/>
</dbReference>
<sequence>MFLVFLVHFTTLVEPWIIDGKSFFAVTSVVRSLGNIGVDLFFVLSGYLIYGSLIKRRQGYIDYLRRRVERIYPVFSLVFFVYLGLSYVFPEYNRIPVQLWSAVRYLSENFLLFPGIFDIEPIITVAWSLSYEMFFYLSVPIIIEVFGLRMWSSVNRQIFFVLLASCVLIWPDVFGGHVRFAMFIAGILTYEIMSSGKKLRMGGVFGVAGAAGALVITVMHNVYAFNGQLKFAVLAVSFISLCVGCFSSDGWFSKTLRYKPVRWLGNISYSYYLLHGMVLNGFFLLFAKLVPPSGHAFGWFWSAIVVAFILTFVMSSVLFAFVERPFSLDVRRKVGSKV</sequence>
<feature type="transmembrane region" description="Helical" evidence="1">
    <location>
        <begin position="202"/>
        <end position="223"/>
    </location>
</feature>
<dbReference type="InterPro" id="IPR050879">
    <property type="entry name" value="Acyltransferase_3"/>
</dbReference>
<accession>A0A317MZB2</accession>
<evidence type="ECO:0000313" key="3">
    <source>
        <dbReference type="EMBL" id="PWV65641.1"/>
    </source>
</evidence>
<feature type="transmembrane region" description="Helical" evidence="1">
    <location>
        <begin position="71"/>
        <end position="90"/>
    </location>
</feature>
<feature type="transmembrane region" description="Helical" evidence="1">
    <location>
        <begin position="299"/>
        <end position="322"/>
    </location>
</feature>
<dbReference type="GO" id="GO:0016020">
    <property type="term" value="C:membrane"/>
    <property type="evidence" value="ECO:0007669"/>
    <property type="project" value="TreeGrafter"/>
</dbReference>
<dbReference type="InterPro" id="IPR002656">
    <property type="entry name" value="Acyl_transf_3_dom"/>
</dbReference>
<feature type="transmembrane region" description="Helical" evidence="1">
    <location>
        <begin position="110"/>
        <end position="127"/>
    </location>
</feature>
<evidence type="ECO:0000256" key="1">
    <source>
        <dbReference type="SAM" id="Phobius"/>
    </source>
</evidence>
<keyword evidence="4" id="KW-1185">Reference proteome</keyword>
<name>A0A317MZB2_9GAMM</name>
<gene>
    <name evidence="3" type="ORF">C7443_101125</name>
</gene>
<dbReference type="Proteomes" id="UP000246569">
    <property type="component" value="Unassembled WGS sequence"/>
</dbReference>
<evidence type="ECO:0000313" key="4">
    <source>
        <dbReference type="Proteomes" id="UP000246569"/>
    </source>
</evidence>